<name>A0ABV9L231_9BACT</name>
<proteinExistence type="predicted"/>
<dbReference type="EMBL" id="JBHSGN010000121">
    <property type="protein sequence ID" value="MFC4676079.1"/>
    <property type="molecule type" value="Genomic_DNA"/>
</dbReference>
<dbReference type="InterPro" id="IPR019707">
    <property type="entry name" value="DUF2582"/>
</dbReference>
<dbReference type="Proteomes" id="UP001596023">
    <property type="component" value="Unassembled WGS sequence"/>
</dbReference>
<gene>
    <name evidence="1" type="ORF">ACFO6W_20550</name>
</gene>
<dbReference type="Pfam" id="PF10771">
    <property type="entry name" value="DUF2582"/>
    <property type="match status" value="1"/>
</dbReference>
<dbReference type="Gene3D" id="1.10.10.10">
    <property type="entry name" value="Winged helix-like DNA-binding domain superfamily/Winged helix DNA-binding domain"/>
    <property type="match status" value="1"/>
</dbReference>
<comment type="caution">
    <text evidence="1">The sequence shown here is derived from an EMBL/GenBank/DDBJ whole genome shotgun (WGS) entry which is preliminary data.</text>
</comment>
<accession>A0ABV9L231</accession>
<dbReference type="RefSeq" id="WP_291110218.1">
    <property type="nucleotide sequence ID" value="NZ_JBHSGN010000121.1"/>
</dbReference>
<protein>
    <submittedName>
        <fullName evidence="1">Winged helix-turn-helix domain-containing protein</fullName>
    </submittedName>
</protein>
<organism evidence="1 2">
    <name type="scientific">Dysgonomonas termitidis</name>
    <dbReference type="NCBI Taxonomy" id="1516126"/>
    <lineage>
        <taxon>Bacteria</taxon>
        <taxon>Pseudomonadati</taxon>
        <taxon>Bacteroidota</taxon>
        <taxon>Bacteroidia</taxon>
        <taxon>Bacteroidales</taxon>
        <taxon>Dysgonomonadaceae</taxon>
        <taxon>Dysgonomonas</taxon>
    </lineage>
</organism>
<dbReference type="InterPro" id="IPR036388">
    <property type="entry name" value="WH-like_DNA-bd_sf"/>
</dbReference>
<evidence type="ECO:0000313" key="2">
    <source>
        <dbReference type="Proteomes" id="UP001596023"/>
    </source>
</evidence>
<evidence type="ECO:0000313" key="1">
    <source>
        <dbReference type="EMBL" id="MFC4676079.1"/>
    </source>
</evidence>
<reference evidence="2" key="1">
    <citation type="journal article" date="2019" name="Int. J. Syst. Evol. Microbiol.">
        <title>The Global Catalogue of Microorganisms (GCM) 10K type strain sequencing project: providing services to taxonomists for standard genome sequencing and annotation.</title>
        <authorList>
            <consortium name="The Broad Institute Genomics Platform"/>
            <consortium name="The Broad Institute Genome Sequencing Center for Infectious Disease"/>
            <person name="Wu L."/>
            <person name="Ma J."/>
        </authorList>
    </citation>
    <scope>NUCLEOTIDE SEQUENCE [LARGE SCALE GENOMIC DNA]</scope>
    <source>
        <strain evidence="2">CCUG 66188</strain>
    </source>
</reference>
<keyword evidence="2" id="KW-1185">Reference proteome</keyword>
<sequence>MAMTDNAIGTNAGNIWRLLSTKGSLSVRQIGDYTHYKDSLILLAIGWLSRENKVHISDRDGSIYIELSAIFPENYY</sequence>